<sequence>MNQPDLRAFKWINKPRNFELADDHLKIITEAGTDLWQRTHYGFQNDNAPGFLTEVSGDFSFSVKTSFDSDFMYDQCGILLYQDSENWLKVSVEYENEEFARLGSVATNLGYSDWATTDIPATISEMWYRLSRSQQDFLVENSTDGIHFRQMRIFHFHQLIELAKIGVYACSPLESSFNATFSEFKIGPSVWPKHN</sequence>
<accession>A0A6I6K0Q8</accession>
<dbReference type="GO" id="GO:0005975">
    <property type="term" value="P:carbohydrate metabolic process"/>
    <property type="evidence" value="ECO:0007669"/>
    <property type="project" value="UniProtKB-ARBA"/>
</dbReference>
<name>A0A6I6K0Q8_9BACT</name>
<dbReference type="InterPro" id="IPR015987">
    <property type="entry name" value="UCP022704"/>
</dbReference>
<reference evidence="1 2" key="1">
    <citation type="submission" date="2019-11" db="EMBL/GenBank/DDBJ databases">
        <authorList>
            <person name="Zheng R.K."/>
            <person name="Sun C.M."/>
        </authorList>
    </citation>
    <scope>NUCLEOTIDE SEQUENCE [LARGE SCALE GENOMIC DNA]</scope>
    <source>
        <strain evidence="1 2">WC007</strain>
    </source>
</reference>
<dbReference type="PANTHER" id="PTHR35332">
    <property type="entry name" value="REGULATION OF ENOLASE PROTEIN 1"/>
    <property type="match status" value="1"/>
</dbReference>
<dbReference type="KEGG" id="mcos:GM418_26095"/>
<dbReference type="RefSeq" id="WP_158870454.1">
    <property type="nucleotide sequence ID" value="NZ_CP046401.1"/>
</dbReference>
<evidence type="ECO:0000313" key="2">
    <source>
        <dbReference type="Proteomes" id="UP000428260"/>
    </source>
</evidence>
<organism evidence="1 2">
    <name type="scientific">Maribellus comscasis</name>
    <dbReference type="NCBI Taxonomy" id="2681766"/>
    <lineage>
        <taxon>Bacteria</taxon>
        <taxon>Pseudomonadati</taxon>
        <taxon>Bacteroidota</taxon>
        <taxon>Bacteroidia</taxon>
        <taxon>Marinilabiliales</taxon>
        <taxon>Prolixibacteraceae</taxon>
        <taxon>Maribellus</taxon>
    </lineage>
</organism>
<gene>
    <name evidence="1" type="ORF">GM418_26095</name>
</gene>
<dbReference type="InterPro" id="IPR009784">
    <property type="entry name" value="DUF1349"/>
</dbReference>
<dbReference type="PANTHER" id="PTHR35332:SF2">
    <property type="entry name" value="REGULATION OF ENOLASE PROTEIN 1"/>
    <property type="match status" value="1"/>
</dbReference>
<dbReference type="Proteomes" id="UP000428260">
    <property type="component" value="Chromosome"/>
</dbReference>
<dbReference type="AlphaFoldDB" id="A0A6I6K0Q8"/>
<dbReference type="Gene3D" id="2.60.120.200">
    <property type="match status" value="1"/>
</dbReference>
<dbReference type="EMBL" id="CP046401">
    <property type="protein sequence ID" value="QGY47008.1"/>
    <property type="molecule type" value="Genomic_DNA"/>
</dbReference>
<keyword evidence="2" id="KW-1185">Reference proteome</keyword>
<proteinExistence type="predicted"/>
<dbReference type="Pfam" id="PF07081">
    <property type="entry name" value="DUF1349"/>
    <property type="match status" value="1"/>
</dbReference>
<dbReference type="GO" id="GO:0004553">
    <property type="term" value="F:hydrolase activity, hydrolyzing O-glycosyl compounds"/>
    <property type="evidence" value="ECO:0007669"/>
    <property type="project" value="UniProtKB-ARBA"/>
</dbReference>
<protein>
    <submittedName>
        <fullName evidence="1">DUF1349 domain-containing protein</fullName>
    </submittedName>
</protein>
<dbReference type="PIRSF" id="PIRSF022704">
    <property type="entry name" value="UCP022704"/>
    <property type="match status" value="1"/>
</dbReference>
<dbReference type="InterPro" id="IPR013320">
    <property type="entry name" value="ConA-like_dom_sf"/>
</dbReference>
<dbReference type="SUPFAM" id="SSF49899">
    <property type="entry name" value="Concanavalin A-like lectins/glucanases"/>
    <property type="match status" value="1"/>
</dbReference>
<evidence type="ECO:0000313" key="1">
    <source>
        <dbReference type="EMBL" id="QGY47008.1"/>
    </source>
</evidence>